<name>A0A0G1S2G4_9BACT</name>
<evidence type="ECO:0000313" key="1">
    <source>
        <dbReference type="EMBL" id="KKU63659.1"/>
    </source>
</evidence>
<dbReference type="EMBL" id="LCNV01000019">
    <property type="protein sequence ID" value="KKU63659.1"/>
    <property type="molecule type" value="Genomic_DNA"/>
</dbReference>
<protein>
    <submittedName>
        <fullName evidence="1">Uncharacterized protein</fullName>
    </submittedName>
</protein>
<dbReference type="Proteomes" id="UP000034364">
    <property type="component" value="Unassembled WGS sequence"/>
</dbReference>
<gene>
    <name evidence="1" type="ORF">UX87_C0019G0026</name>
</gene>
<organism evidence="1 2">
    <name type="scientific">Candidatus Amesbacteria bacterium GW2011_GWA1_47_16</name>
    <dbReference type="NCBI Taxonomy" id="1618353"/>
    <lineage>
        <taxon>Bacteria</taxon>
        <taxon>Candidatus Amesiibacteriota</taxon>
    </lineage>
</organism>
<proteinExistence type="predicted"/>
<sequence length="85" mass="10175">MTKRTTMNRLRSYHQMVISNMNHEDWYTNPRLLPLPTLPEDLDQLEDQYLKELRRSAPGIVEIARNLIDIVRGVREGRIPYRGRR</sequence>
<reference evidence="1 2" key="1">
    <citation type="journal article" date="2015" name="Nature">
        <title>rRNA introns, odd ribosomes, and small enigmatic genomes across a large radiation of phyla.</title>
        <authorList>
            <person name="Brown C.T."/>
            <person name="Hug L.A."/>
            <person name="Thomas B.C."/>
            <person name="Sharon I."/>
            <person name="Castelle C.J."/>
            <person name="Singh A."/>
            <person name="Wilkins M.J."/>
            <person name="Williams K.H."/>
            <person name="Banfield J.F."/>
        </authorList>
    </citation>
    <scope>NUCLEOTIDE SEQUENCE [LARGE SCALE GENOMIC DNA]</scope>
</reference>
<comment type="caution">
    <text evidence="1">The sequence shown here is derived from an EMBL/GenBank/DDBJ whole genome shotgun (WGS) entry which is preliminary data.</text>
</comment>
<accession>A0A0G1S2G4</accession>
<evidence type="ECO:0000313" key="2">
    <source>
        <dbReference type="Proteomes" id="UP000034364"/>
    </source>
</evidence>
<dbReference type="AlphaFoldDB" id="A0A0G1S2G4"/>